<proteinExistence type="inferred from homology"/>
<name>A0ABP8RT25_9PSEU</name>
<reference evidence="11" key="1">
    <citation type="journal article" date="2019" name="Int. J. Syst. Evol. Microbiol.">
        <title>The Global Catalogue of Microorganisms (GCM) 10K type strain sequencing project: providing services to taxonomists for standard genome sequencing and annotation.</title>
        <authorList>
            <consortium name="The Broad Institute Genomics Platform"/>
            <consortium name="The Broad Institute Genome Sequencing Center for Infectious Disease"/>
            <person name="Wu L."/>
            <person name="Ma J."/>
        </authorList>
    </citation>
    <scope>NUCLEOTIDE SEQUENCE [LARGE SCALE GENOMIC DNA]</scope>
    <source>
        <strain evidence="11">JCM 17906</strain>
    </source>
</reference>
<keyword evidence="4 8" id="KW-0812">Transmembrane</keyword>
<evidence type="ECO:0000256" key="6">
    <source>
        <dbReference type="ARBA" id="ARBA00023136"/>
    </source>
</evidence>
<feature type="compositionally biased region" description="Gly residues" evidence="7">
    <location>
        <begin position="168"/>
        <end position="183"/>
    </location>
</feature>
<dbReference type="Gene3D" id="3.10.20.90">
    <property type="entry name" value="Phosphatidylinositol 3-kinase Catalytic Subunit, Chain A, domain 1"/>
    <property type="match status" value="1"/>
</dbReference>
<evidence type="ECO:0000256" key="3">
    <source>
        <dbReference type="ARBA" id="ARBA00022475"/>
    </source>
</evidence>
<sequence length="445" mass="42476">MTYRRVTVLGPRSMVDVALPADVAVAELAPMLLELLGEPPSPAPVPWRLDGIAGAPLPPAATLAQLGVLDGELLRLGPALPPPSPPTFDDAPEAVAAAVAGRAGDPDATPAVAGALAVGMLSAGLAGLRGDGAWGTAAAVLEVAVAAGLVVGVARAAGAHDLGSTAGAAGGGPDHGGGGGREQAGGRTARTAWALAALPPAAAAGWLALPGPTAVGLPGAAVGAALAAFAAQAALRIVAPSVLAALLVSLTSAFGLVAAVLTGAGAAAVGTTGALAAILAAPLAPRCALRLAGLRPGEDPPETATAQARGHLAGLVVAVAVVAAGGAVLAASAPGPWGPAFAVLTCLVLGLRSRGFAEPLPARAQLVAALVGAAALTVVAPVSPMVRLVLGAVGLGALLGCATLSRPPLGPVGRRTVDLAELAATALCVPLAVAALDLFALVRGW</sequence>
<accession>A0ABP8RT25</accession>
<feature type="transmembrane region" description="Helical" evidence="8">
    <location>
        <begin position="267"/>
        <end position="289"/>
    </location>
</feature>
<keyword evidence="6 8" id="KW-0472">Membrane</keyword>
<feature type="domain" description="EccD-like transmembrane" evidence="9">
    <location>
        <begin position="185"/>
        <end position="444"/>
    </location>
</feature>
<gene>
    <name evidence="10" type="ORF">GCM10023175_33540</name>
</gene>
<comment type="caution">
    <text evidence="10">The sequence shown here is derived from an EMBL/GenBank/DDBJ whole genome shotgun (WGS) entry which is preliminary data.</text>
</comment>
<feature type="transmembrane region" description="Helical" evidence="8">
    <location>
        <begin position="215"/>
        <end position="235"/>
    </location>
</feature>
<dbReference type="InterPro" id="IPR044049">
    <property type="entry name" value="EccD_transm"/>
</dbReference>
<evidence type="ECO:0000256" key="4">
    <source>
        <dbReference type="ARBA" id="ARBA00022692"/>
    </source>
</evidence>
<feature type="transmembrane region" description="Helical" evidence="8">
    <location>
        <begin position="364"/>
        <end position="382"/>
    </location>
</feature>
<dbReference type="RefSeq" id="WP_345418746.1">
    <property type="nucleotide sequence ID" value="NZ_BAABGT010000038.1"/>
</dbReference>
<feature type="transmembrane region" description="Helical" evidence="8">
    <location>
        <begin position="310"/>
        <end position="330"/>
    </location>
</feature>
<feature type="transmembrane region" description="Helical" evidence="8">
    <location>
        <begin position="242"/>
        <end position="261"/>
    </location>
</feature>
<feature type="transmembrane region" description="Helical" evidence="8">
    <location>
        <begin position="419"/>
        <end position="442"/>
    </location>
</feature>
<feature type="region of interest" description="Disordered" evidence="7">
    <location>
        <begin position="166"/>
        <end position="185"/>
    </location>
</feature>
<dbReference type="InterPro" id="IPR024962">
    <property type="entry name" value="YukD-like"/>
</dbReference>
<feature type="transmembrane region" description="Helical" evidence="8">
    <location>
        <begin position="388"/>
        <end position="407"/>
    </location>
</feature>
<dbReference type="Proteomes" id="UP001501598">
    <property type="component" value="Unassembled WGS sequence"/>
</dbReference>
<evidence type="ECO:0000256" key="8">
    <source>
        <dbReference type="SAM" id="Phobius"/>
    </source>
</evidence>
<dbReference type="Pfam" id="PF08817">
    <property type="entry name" value="YukD"/>
    <property type="match status" value="1"/>
</dbReference>
<evidence type="ECO:0000256" key="5">
    <source>
        <dbReference type="ARBA" id="ARBA00022989"/>
    </source>
</evidence>
<keyword evidence="5 8" id="KW-1133">Transmembrane helix</keyword>
<evidence type="ECO:0000256" key="1">
    <source>
        <dbReference type="ARBA" id="ARBA00004651"/>
    </source>
</evidence>
<dbReference type="NCBIfam" id="TIGR03920">
    <property type="entry name" value="T7SS_EccD"/>
    <property type="match status" value="1"/>
</dbReference>
<evidence type="ECO:0000256" key="7">
    <source>
        <dbReference type="SAM" id="MobiDB-lite"/>
    </source>
</evidence>
<keyword evidence="3" id="KW-1003">Cell membrane</keyword>
<organism evidence="10 11">
    <name type="scientific">Pseudonocardia xishanensis</name>
    <dbReference type="NCBI Taxonomy" id="630995"/>
    <lineage>
        <taxon>Bacteria</taxon>
        <taxon>Bacillati</taxon>
        <taxon>Actinomycetota</taxon>
        <taxon>Actinomycetes</taxon>
        <taxon>Pseudonocardiales</taxon>
        <taxon>Pseudonocardiaceae</taxon>
        <taxon>Pseudonocardia</taxon>
    </lineage>
</organism>
<dbReference type="EMBL" id="BAABGT010000038">
    <property type="protein sequence ID" value="GAA4548041.1"/>
    <property type="molecule type" value="Genomic_DNA"/>
</dbReference>
<protein>
    <recommendedName>
        <fullName evidence="9">EccD-like transmembrane domain-containing protein</fullName>
    </recommendedName>
</protein>
<comment type="similarity">
    <text evidence="2">Belongs to the EccD/Snm4 family.</text>
</comment>
<evidence type="ECO:0000313" key="11">
    <source>
        <dbReference type="Proteomes" id="UP001501598"/>
    </source>
</evidence>
<dbReference type="Pfam" id="PF19053">
    <property type="entry name" value="EccD"/>
    <property type="match status" value="1"/>
</dbReference>
<comment type="subcellular location">
    <subcellularLocation>
        <location evidence="1">Cell membrane</location>
        <topology evidence="1">Multi-pass membrane protein</topology>
    </subcellularLocation>
</comment>
<evidence type="ECO:0000259" key="9">
    <source>
        <dbReference type="Pfam" id="PF19053"/>
    </source>
</evidence>
<evidence type="ECO:0000256" key="2">
    <source>
        <dbReference type="ARBA" id="ARBA00006162"/>
    </source>
</evidence>
<evidence type="ECO:0000313" key="10">
    <source>
        <dbReference type="EMBL" id="GAA4548041.1"/>
    </source>
</evidence>
<keyword evidence="11" id="KW-1185">Reference proteome</keyword>
<dbReference type="InterPro" id="IPR006707">
    <property type="entry name" value="T7SS_EccD"/>
</dbReference>